<dbReference type="OrthoDB" id="2081253at2"/>
<reference evidence="1 2" key="1">
    <citation type="submission" date="2018-09" db="EMBL/GenBank/DDBJ databases">
        <authorList>
            <person name="Zhu H."/>
        </authorList>
    </citation>
    <scope>NUCLEOTIDE SEQUENCE [LARGE SCALE GENOMIC DNA]</scope>
    <source>
        <strain evidence="1 2">K2W22B-5</strain>
    </source>
</reference>
<evidence type="ECO:0000313" key="2">
    <source>
        <dbReference type="Proteomes" id="UP000283458"/>
    </source>
</evidence>
<dbReference type="InterPro" id="IPR006522">
    <property type="entry name" value="Phage_virion_morphogenesis"/>
</dbReference>
<evidence type="ECO:0000313" key="1">
    <source>
        <dbReference type="EMBL" id="RJF84871.1"/>
    </source>
</evidence>
<proteinExistence type="predicted"/>
<protein>
    <submittedName>
        <fullName evidence="1">Phage virion morphogenesis protein</fullName>
    </submittedName>
</protein>
<dbReference type="NCBIfam" id="TIGR01635">
    <property type="entry name" value="tail_comp_S"/>
    <property type="match status" value="1"/>
</dbReference>
<name>A0A418W4C0_9PROT</name>
<dbReference type="RefSeq" id="WP_119830504.1">
    <property type="nucleotide sequence ID" value="NZ_QYUL01000001.1"/>
</dbReference>
<accession>A0A418W4C0</accession>
<dbReference type="AlphaFoldDB" id="A0A418W4C0"/>
<comment type="caution">
    <text evidence="1">The sequence shown here is derived from an EMBL/GenBank/DDBJ whole genome shotgun (WGS) entry which is preliminary data.</text>
</comment>
<keyword evidence="2" id="KW-1185">Reference proteome</keyword>
<gene>
    <name evidence="1" type="ORF">D3877_10365</name>
</gene>
<organism evidence="1 2">
    <name type="scientific">Azospirillum cavernae</name>
    <dbReference type="NCBI Taxonomy" id="2320860"/>
    <lineage>
        <taxon>Bacteria</taxon>
        <taxon>Pseudomonadati</taxon>
        <taxon>Pseudomonadota</taxon>
        <taxon>Alphaproteobacteria</taxon>
        <taxon>Rhodospirillales</taxon>
        <taxon>Azospirillaceae</taxon>
        <taxon>Azospirillum</taxon>
    </lineage>
</organism>
<dbReference type="EMBL" id="QYUL01000001">
    <property type="protein sequence ID" value="RJF84871.1"/>
    <property type="molecule type" value="Genomic_DNA"/>
</dbReference>
<dbReference type="Proteomes" id="UP000283458">
    <property type="component" value="Unassembled WGS sequence"/>
</dbReference>
<sequence length="189" mass="20055">MTGARITLTVEDSGLNALFARLIAAGADLGPVMAETAGDMEETTRRRFDTGSGPGGVAWPPSARAKKTGGKTLVDSGQLEASITSRSSAMEAEVGTNKEYAALHQFGGAIDRPARTVVTYRTVKGAMNRFQDWRFVKKSRANFAEEHAVAGHKAVYPARPFLGIDGADEGRIARLIERHLARAIAGGVA</sequence>
<dbReference type="Pfam" id="PF05069">
    <property type="entry name" value="Phage_tail_S"/>
    <property type="match status" value="1"/>
</dbReference>